<keyword evidence="2" id="KW-1185">Reference proteome</keyword>
<proteinExistence type="predicted"/>
<comment type="caution">
    <text evidence="1">The sequence shown here is derived from an EMBL/GenBank/DDBJ whole genome shotgun (WGS) entry which is preliminary data.</text>
</comment>
<reference evidence="1" key="1">
    <citation type="submission" date="2022-01" db="EMBL/GenBank/DDBJ databases">
        <title>Comparative genomics reveals a dynamic genome evolution in the ectomycorrhizal milk-cap (Lactarius) mushrooms.</title>
        <authorList>
            <consortium name="DOE Joint Genome Institute"/>
            <person name="Lebreton A."/>
            <person name="Tang N."/>
            <person name="Kuo A."/>
            <person name="LaButti K."/>
            <person name="Drula E."/>
            <person name="Barry K."/>
            <person name="Clum A."/>
            <person name="Lipzen A."/>
            <person name="Mousain D."/>
            <person name="Ng V."/>
            <person name="Wang R."/>
            <person name="Wang X."/>
            <person name="Dai Y."/>
            <person name="Henrissat B."/>
            <person name="Grigoriev I.V."/>
            <person name="Guerin-Laguette A."/>
            <person name="Yu F."/>
            <person name="Martin F.M."/>
        </authorList>
    </citation>
    <scope>NUCLEOTIDE SEQUENCE</scope>
    <source>
        <strain evidence="1">QP</strain>
    </source>
</reference>
<organism evidence="1 2">
    <name type="scientific">Lactarius akahatsu</name>
    <dbReference type="NCBI Taxonomy" id="416441"/>
    <lineage>
        <taxon>Eukaryota</taxon>
        <taxon>Fungi</taxon>
        <taxon>Dikarya</taxon>
        <taxon>Basidiomycota</taxon>
        <taxon>Agaricomycotina</taxon>
        <taxon>Agaricomycetes</taxon>
        <taxon>Russulales</taxon>
        <taxon>Russulaceae</taxon>
        <taxon>Lactarius</taxon>
    </lineage>
</organism>
<evidence type="ECO:0000313" key="1">
    <source>
        <dbReference type="EMBL" id="KAH8985183.1"/>
    </source>
</evidence>
<accession>A0AAD4Q7T9</accession>
<sequence>MRPPGAGGNVSCGVLDGPIKLCDMRCADGVGLLMGHGMVVTSDVFVNGSDRGDVRDLQTDPSGLCIMLGQQRAELTVSTYLPTSASKFLSPSSLDRWMDGSSTSGTSIRVREGSEKRVDVGEEGQWAECAETCERRALDRRGRMKYVHICQLFSQFRAACIPATVSTYSQHCLSHSREAYYLPTIYRQLTSSSMSRPGASGSVKEATCGVLDAGSG</sequence>
<gene>
    <name evidence="1" type="ORF">EDB92DRAFT_2105707</name>
</gene>
<dbReference type="Proteomes" id="UP001201163">
    <property type="component" value="Unassembled WGS sequence"/>
</dbReference>
<name>A0AAD4Q7T9_9AGAM</name>
<protein>
    <submittedName>
        <fullName evidence="1">Uncharacterized protein</fullName>
    </submittedName>
</protein>
<dbReference type="EMBL" id="JAKELL010000067">
    <property type="protein sequence ID" value="KAH8985183.1"/>
    <property type="molecule type" value="Genomic_DNA"/>
</dbReference>
<dbReference type="AlphaFoldDB" id="A0AAD4Q7T9"/>
<evidence type="ECO:0000313" key="2">
    <source>
        <dbReference type="Proteomes" id="UP001201163"/>
    </source>
</evidence>